<dbReference type="Proteomes" id="UP000239522">
    <property type="component" value="Unassembled WGS sequence"/>
</dbReference>
<dbReference type="PROSITE" id="PS51257">
    <property type="entry name" value="PROKAR_LIPOPROTEIN"/>
    <property type="match status" value="1"/>
</dbReference>
<proteinExistence type="predicted"/>
<protein>
    <recommendedName>
        <fullName evidence="3">DUF2911 domain-containing protein</fullName>
    </recommendedName>
</protein>
<dbReference type="InterPro" id="IPR021314">
    <property type="entry name" value="DUF2911"/>
</dbReference>
<evidence type="ECO:0000313" key="1">
    <source>
        <dbReference type="EMBL" id="PQB03392.1"/>
    </source>
</evidence>
<evidence type="ECO:0008006" key="3">
    <source>
        <dbReference type="Google" id="ProtNLM"/>
    </source>
</evidence>
<gene>
    <name evidence="1" type="ORF">BST83_19120</name>
</gene>
<dbReference type="AlphaFoldDB" id="A0A2S7KLA7"/>
<comment type="caution">
    <text evidence="1">The sequence shown here is derived from an EMBL/GenBank/DDBJ whole genome shotgun (WGS) entry which is preliminary data.</text>
</comment>
<dbReference type="Pfam" id="PF11138">
    <property type="entry name" value="DUF2911"/>
    <property type="match status" value="1"/>
</dbReference>
<accession>A0A2S7KLA7</accession>
<dbReference type="EMBL" id="MQUA01000014">
    <property type="protein sequence ID" value="PQB03392.1"/>
    <property type="molecule type" value="Genomic_DNA"/>
</dbReference>
<sequence length="194" mass="22132">MKKIIVVIALTVSVLSCKKETREIDVKEKNVTTIKKDEMPKKKVLSPHATAMAMIGDAHIHIDYSSPGVRDRIIFGGLLSYDMVWQAGAHNATWLETNQDLIIDGKTLPAGKYGFFTIPSKKEWTIIFNTNWDQHGKDDYDEKEDVLRFKVKSILSETTTEHLEYKVKKTTDTQGSISLAWEKVLIDFNFIVQQ</sequence>
<keyword evidence="2" id="KW-1185">Reference proteome</keyword>
<dbReference type="OrthoDB" id="187854at2"/>
<evidence type="ECO:0000313" key="2">
    <source>
        <dbReference type="Proteomes" id="UP000239522"/>
    </source>
</evidence>
<organism evidence="1 2">
    <name type="scientific">Polaribacter filamentus</name>
    <dbReference type="NCBI Taxonomy" id="53483"/>
    <lineage>
        <taxon>Bacteria</taxon>
        <taxon>Pseudomonadati</taxon>
        <taxon>Bacteroidota</taxon>
        <taxon>Flavobacteriia</taxon>
        <taxon>Flavobacteriales</taxon>
        <taxon>Flavobacteriaceae</taxon>
    </lineage>
</organism>
<dbReference type="RefSeq" id="WP_104811308.1">
    <property type="nucleotide sequence ID" value="NZ_MQUA01000014.1"/>
</dbReference>
<name>A0A2S7KLA7_9FLAO</name>
<reference evidence="1 2" key="1">
    <citation type="submission" date="2016-11" db="EMBL/GenBank/DDBJ databases">
        <title>Trade-off between light-utilization and light-protection in marine flavobacteria.</title>
        <authorList>
            <person name="Kumagai Y."/>
        </authorList>
    </citation>
    <scope>NUCLEOTIDE SEQUENCE [LARGE SCALE GENOMIC DNA]</scope>
    <source>
        <strain evidence="1 2">ATCC 700397</strain>
    </source>
</reference>